<evidence type="ECO:0000256" key="1">
    <source>
        <dbReference type="ARBA" id="ARBA00009686"/>
    </source>
</evidence>
<feature type="region of interest" description="Disordered" evidence="2">
    <location>
        <begin position="336"/>
        <end position="381"/>
    </location>
</feature>
<dbReference type="AlphaFoldDB" id="L1IUA5"/>
<reference evidence="6" key="2">
    <citation type="submission" date="2012-11" db="EMBL/GenBank/DDBJ databases">
        <authorList>
            <person name="Kuo A."/>
            <person name="Curtis B.A."/>
            <person name="Tanifuji G."/>
            <person name="Burki F."/>
            <person name="Gruber A."/>
            <person name="Irimia M."/>
            <person name="Maruyama S."/>
            <person name="Arias M.C."/>
            <person name="Ball S.G."/>
            <person name="Gile G.H."/>
            <person name="Hirakawa Y."/>
            <person name="Hopkins J.F."/>
            <person name="Rensing S.A."/>
            <person name="Schmutz J."/>
            <person name="Symeonidi A."/>
            <person name="Elias M."/>
            <person name="Eveleigh R.J."/>
            <person name="Herman E.K."/>
            <person name="Klute M.J."/>
            <person name="Nakayama T."/>
            <person name="Obornik M."/>
            <person name="Reyes-Prieto A."/>
            <person name="Armbrust E.V."/>
            <person name="Aves S.J."/>
            <person name="Beiko R.G."/>
            <person name="Coutinho P."/>
            <person name="Dacks J.B."/>
            <person name="Durnford D.G."/>
            <person name="Fast N.M."/>
            <person name="Green B.R."/>
            <person name="Grisdale C."/>
            <person name="Hempe F."/>
            <person name="Henrissat B."/>
            <person name="Hoppner M.P."/>
            <person name="Ishida K.-I."/>
            <person name="Kim E."/>
            <person name="Koreny L."/>
            <person name="Kroth P.G."/>
            <person name="Liu Y."/>
            <person name="Malik S.-B."/>
            <person name="Maier U.G."/>
            <person name="McRose D."/>
            <person name="Mock T."/>
            <person name="Neilson J.A."/>
            <person name="Onodera N.T."/>
            <person name="Poole A.M."/>
            <person name="Pritham E.J."/>
            <person name="Richards T.A."/>
            <person name="Rocap G."/>
            <person name="Roy S.W."/>
            <person name="Sarai C."/>
            <person name="Schaack S."/>
            <person name="Shirato S."/>
            <person name="Slamovits C.H."/>
            <person name="Spencer D.F."/>
            <person name="Suzuki S."/>
            <person name="Worden A.Z."/>
            <person name="Zauner S."/>
            <person name="Barry K."/>
            <person name="Bell C."/>
            <person name="Bharti A.K."/>
            <person name="Crow J.A."/>
            <person name="Grimwood J."/>
            <person name="Kramer R."/>
            <person name="Lindquist E."/>
            <person name="Lucas S."/>
            <person name="Salamov A."/>
            <person name="McFadden G.I."/>
            <person name="Lane C.E."/>
            <person name="Keeling P.J."/>
            <person name="Gray M.W."/>
            <person name="Grigoriev I.V."/>
            <person name="Archibald J.M."/>
        </authorList>
    </citation>
    <scope>NUCLEOTIDE SEQUENCE</scope>
    <source>
        <strain evidence="6">CCMP2712</strain>
    </source>
</reference>
<sequence length="381" mass="43644">MGFLAMAMAMAMAMTIAAPVHVSCAEGIGAFNGIGVVTGDEWLSEPNDDPGFVQKKMMKTEYRCRFFDSSTESDLEHKQLRGEEPDLPDWYKHMQTKFRAQQDGKWWEKAAIPSYVDLLDSYRADHHKHKERLWQQICDKMQSLMDAGCGHNVPSFSDTRDQIYELMKTVSSLLFPIPPPRRCPNLTKFQKDQSAAKIQRKQELFARWAQDVISLVLISSTHARSRRRMQRQEEEAILRKIRKQKIRKQKKERRRKEFGSLLHISAMSFNREVLNEGRDVWVYVLLYDDGREDCIFLQDIFNELAASLPSAKFVKLHFLQALPDLHKATPGKEEPLLTPCLLDDGAPDDPPVPSRAAAASARRPPRPGRPMPRRGGTSDLP</sequence>
<keyword evidence="6" id="KW-1185">Reference proteome</keyword>
<evidence type="ECO:0000313" key="4">
    <source>
        <dbReference type="EMBL" id="EKX39793.1"/>
    </source>
</evidence>
<dbReference type="Gene3D" id="3.40.30.10">
    <property type="entry name" value="Glutaredoxin"/>
    <property type="match status" value="1"/>
</dbReference>
<proteinExistence type="inferred from homology"/>
<name>L1IUA5_GUITC</name>
<dbReference type="GeneID" id="17296564"/>
<dbReference type="PaxDb" id="55529-EKX39793"/>
<feature type="signal peptide" evidence="3">
    <location>
        <begin position="1"/>
        <end position="17"/>
    </location>
</feature>
<evidence type="ECO:0000313" key="6">
    <source>
        <dbReference type="Proteomes" id="UP000011087"/>
    </source>
</evidence>
<evidence type="ECO:0000256" key="2">
    <source>
        <dbReference type="SAM" id="MobiDB-lite"/>
    </source>
</evidence>
<keyword evidence="3" id="KW-0732">Signal</keyword>
<gene>
    <name evidence="4" type="ORF">GUITHDRAFT_114043</name>
</gene>
<dbReference type="EMBL" id="JH993036">
    <property type="protein sequence ID" value="EKX39793.1"/>
    <property type="molecule type" value="Genomic_DNA"/>
</dbReference>
<dbReference type="PANTHER" id="PTHR45809:SF3">
    <property type="entry name" value="VIRAL IAP-ASSOCIATED FACTOR HOMOLOG"/>
    <property type="match status" value="1"/>
</dbReference>
<evidence type="ECO:0008006" key="7">
    <source>
        <dbReference type="Google" id="ProtNLM"/>
    </source>
</evidence>
<comment type="similarity">
    <text evidence="1">Belongs to the phosducin family.</text>
</comment>
<feature type="chain" id="PRO_5008770457" description="Phosducin thioredoxin-like domain-containing protein" evidence="3">
    <location>
        <begin position="18"/>
        <end position="381"/>
    </location>
</feature>
<dbReference type="STRING" id="905079.L1IUA5"/>
<evidence type="ECO:0000313" key="5">
    <source>
        <dbReference type="EnsemblProtists" id="EKX39793"/>
    </source>
</evidence>
<dbReference type="SUPFAM" id="SSF52833">
    <property type="entry name" value="Thioredoxin-like"/>
    <property type="match status" value="1"/>
</dbReference>
<dbReference type="Proteomes" id="UP000011087">
    <property type="component" value="Unassembled WGS sequence"/>
</dbReference>
<dbReference type="RefSeq" id="XP_005826773.1">
    <property type="nucleotide sequence ID" value="XM_005826716.1"/>
</dbReference>
<dbReference type="HOGENOM" id="CLU_726572_0_0_1"/>
<accession>L1IUA5</accession>
<dbReference type="InterPro" id="IPR036249">
    <property type="entry name" value="Thioredoxin-like_sf"/>
</dbReference>
<organism evidence="4">
    <name type="scientific">Guillardia theta (strain CCMP2712)</name>
    <name type="common">Cryptophyte</name>
    <dbReference type="NCBI Taxonomy" id="905079"/>
    <lineage>
        <taxon>Eukaryota</taxon>
        <taxon>Cryptophyceae</taxon>
        <taxon>Pyrenomonadales</taxon>
        <taxon>Geminigeraceae</taxon>
        <taxon>Guillardia</taxon>
    </lineage>
</organism>
<reference evidence="4 6" key="1">
    <citation type="journal article" date="2012" name="Nature">
        <title>Algal genomes reveal evolutionary mosaicism and the fate of nucleomorphs.</title>
        <authorList>
            <consortium name="DOE Joint Genome Institute"/>
            <person name="Curtis B.A."/>
            <person name="Tanifuji G."/>
            <person name="Burki F."/>
            <person name="Gruber A."/>
            <person name="Irimia M."/>
            <person name="Maruyama S."/>
            <person name="Arias M.C."/>
            <person name="Ball S.G."/>
            <person name="Gile G.H."/>
            <person name="Hirakawa Y."/>
            <person name="Hopkins J.F."/>
            <person name="Kuo A."/>
            <person name="Rensing S.A."/>
            <person name="Schmutz J."/>
            <person name="Symeonidi A."/>
            <person name="Elias M."/>
            <person name="Eveleigh R.J."/>
            <person name="Herman E.K."/>
            <person name="Klute M.J."/>
            <person name="Nakayama T."/>
            <person name="Obornik M."/>
            <person name="Reyes-Prieto A."/>
            <person name="Armbrust E.V."/>
            <person name="Aves S.J."/>
            <person name="Beiko R.G."/>
            <person name="Coutinho P."/>
            <person name="Dacks J.B."/>
            <person name="Durnford D.G."/>
            <person name="Fast N.M."/>
            <person name="Green B.R."/>
            <person name="Grisdale C.J."/>
            <person name="Hempel F."/>
            <person name="Henrissat B."/>
            <person name="Hoppner M.P."/>
            <person name="Ishida K."/>
            <person name="Kim E."/>
            <person name="Koreny L."/>
            <person name="Kroth P.G."/>
            <person name="Liu Y."/>
            <person name="Malik S.B."/>
            <person name="Maier U.G."/>
            <person name="McRose D."/>
            <person name="Mock T."/>
            <person name="Neilson J.A."/>
            <person name="Onodera N.T."/>
            <person name="Poole A.M."/>
            <person name="Pritham E.J."/>
            <person name="Richards T.A."/>
            <person name="Rocap G."/>
            <person name="Roy S.W."/>
            <person name="Sarai C."/>
            <person name="Schaack S."/>
            <person name="Shirato S."/>
            <person name="Slamovits C.H."/>
            <person name="Spencer D.F."/>
            <person name="Suzuki S."/>
            <person name="Worden A.Z."/>
            <person name="Zauner S."/>
            <person name="Barry K."/>
            <person name="Bell C."/>
            <person name="Bharti A.K."/>
            <person name="Crow J.A."/>
            <person name="Grimwood J."/>
            <person name="Kramer R."/>
            <person name="Lindquist E."/>
            <person name="Lucas S."/>
            <person name="Salamov A."/>
            <person name="McFadden G.I."/>
            <person name="Lane C.E."/>
            <person name="Keeling P.J."/>
            <person name="Gray M.W."/>
            <person name="Grigoriev I.V."/>
            <person name="Archibald J.M."/>
        </authorList>
    </citation>
    <scope>NUCLEOTIDE SEQUENCE</scope>
    <source>
        <strain evidence="4 6">CCMP2712</strain>
    </source>
</reference>
<dbReference type="GO" id="GO:0005737">
    <property type="term" value="C:cytoplasm"/>
    <property type="evidence" value="ECO:0007669"/>
    <property type="project" value="TreeGrafter"/>
</dbReference>
<reference evidence="5" key="3">
    <citation type="submission" date="2016-03" db="UniProtKB">
        <authorList>
            <consortium name="EnsemblProtists"/>
        </authorList>
    </citation>
    <scope>IDENTIFICATION</scope>
</reference>
<dbReference type="InterPro" id="IPR051498">
    <property type="entry name" value="Phosducin-like_chap/apop_reg"/>
</dbReference>
<dbReference type="GO" id="GO:0006457">
    <property type="term" value="P:protein folding"/>
    <property type="evidence" value="ECO:0007669"/>
    <property type="project" value="TreeGrafter"/>
</dbReference>
<dbReference type="EnsemblProtists" id="EKX39793">
    <property type="protein sequence ID" value="EKX39793"/>
    <property type="gene ID" value="GUITHDRAFT_114043"/>
</dbReference>
<evidence type="ECO:0000256" key="3">
    <source>
        <dbReference type="SAM" id="SignalP"/>
    </source>
</evidence>
<dbReference type="KEGG" id="gtt:GUITHDRAFT_114043"/>
<protein>
    <recommendedName>
        <fullName evidence="7">Phosducin thioredoxin-like domain-containing protein</fullName>
    </recommendedName>
</protein>
<dbReference type="PANTHER" id="PTHR45809">
    <property type="entry name" value="VIRAL IAP-ASSOCIATED FACTOR HOMOLOG"/>
    <property type="match status" value="1"/>
</dbReference>
<dbReference type="OrthoDB" id="45518at2759"/>